<dbReference type="Gene3D" id="3.40.50.12710">
    <property type="match status" value="1"/>
</dbReference>
<dbReference type="RefSeq" id="WP_029099923.1">
    <property type="nucleotide sequence ID" value="NZ_JAPYYP010000010.1"/>
</dbReference>
<organism evidence="3 4">
    <name type="scientific">Brevibacillus thermoruber</name>
    <dbReference type="NCBI Taxonomy" id="33942"/>
    <lineage>
        <taxon>Bacteria</taxon>
        <taxon>Bacillati</taxon>
        <taxon>Bacillota</taxon>
        <taxon>Bacilli</taxon>
        <taxon>Bacillales</taxon>
        <taxon>Paenibacillaceae</taxon>
        <taxon>Brevibacillus</taxon>
    </lineage>
</organism>
<keyword evidence="2 3" id="KW-0808">Transferase</keyword>
<dbReference type="InterPro" id="IPR038375">
    <property type="entry name" value="NDUFAF7_sf"/>
</dbReference>
<name>A0A9X3Z3I7_9BACL</name>
<dbReference type="InterPro" id="IPR003788">
    <property type="entry name" value="NDUFAF7"/>
</dbReference>
<keyword evidence="4" id="KW-1185">Reference proteome</keyword>
<dbReference type="PANTHER" id="PTHR12049">
    <property type="entry name" value="PROTEIN ARGININE METHYLTRANSFERASE NDUFAF7, MITOCHONDRIAL"/>
    <property type="match status" value="1"/>
</dbReference>
<dbReference type="EMBL" id="JAPYYP010000010">
    <property type="protein sequence ID" value="MDA5108739.1"/>
    <property type="molecule type" value="Genomic_DNA"/>
</dbReference>
<dbReference type="AlphaFoldDB" id="A0A9X3Z3I7"/>
<dbReference type="EC" id="2.1.1.-" evidence="3"/>
<sequence>MTITSIIRDEIRNHPRRAIPFARFMELALYHPEGGYYTSTRPKVGRDGDFFTSATVHPVFAETLADVVAEMWRTGGWTSPALVEIGGGTGALSGHMLRRLRETVPELYRDMRLVLIETSPYHRQLQEEALRGAEVEKRWYSSLREAAAAEGVEGVILSNEWLDAFPVHVAEKTADGWREVWVTEADGGFAEVLGEVTPALAACLRDVDKSLPRGMRIEVNSAMEQTAADVSRLLRQGYVLTVDYGDVQEELYHPARKRGTLMCYRRHQAHENPYVHVGEQDITAHVNFSAWMRAGERAGLKTLAYMRQDRFLIKSGLLEKAVAHADTDPFTSQAMKRNRAIQQLIYPGGLGGLFRVLVQAKGMPDGVPLRFLP</sequence>
<gene>
    <name evidence="3" type="ORF">O3V59_10225</name>
</gene>
<dbReference type="SUPFAM" id="SSF53335">
    <property type="entry name" value="S-adenosyl-L-methionine-dependent methyltransferases"/>
    <property type="match status" value="1"/>
</dbReference>
<evidence type="ECO:0000313" key="3">
    <source>
        <dbReference type="EMBL" id="MDA5108739.1"/>
    </source>
</evidence>
<dbReference type="InterPro" id="IPR029063">
    <property type="entry name" value="SAM-dependent_MTases_sf"/>
</dbReference>
<evidence type="ECO:0000256" key="1">
    <source>
        <dbReference type="ARBA" id="ARBA00022603"/>
    </source>
</evidence>
<proteinExistence type="predicted"/>
<dbReference type="GO" id="GO:0035243">
    <property type="term" value="F:protein-arginine omega-N symmetric methyltransferase activity"/>
    <property type="evidence" value="ECO:0007669"/>
    <property type="project" value="TreeGrafter"/>
</dbReference>
<dbReference type="GO" id="GO:0032259">
    <property type="term" value="P:methylation"/>
    <property type="evidence" value="ECO:0007669"/>
    <property type="project" value="UniProtKB-KW"/>
</dbReference>
<protein>
    <submittedName>
        <fullName evidence="3">SAM-dependent methyltransferase</fullName>
        <ecNumber evidence="3">2.1.1.-</ecNumber>
    </submittedName>
</protein>
<dbReference type="Pfam" id="PF02636">
    <property type="entry name" value="Methyltransf_28"/>
    <property type="match status" value="1"/>
</dbReference>
<evidence type="ECO:0000313" key="4">
    <source>
        <dbReference type="Proteomes" id="UP001151071"/>
    </source>
</evidence>
<evidence type="ECO:0000256" key="2">
    <source>
        <dbReference type="ARBA" id="ARBA00022679"/>
    </source>
</evidence>
<reference evidence="3" key="1">
    <citation type="submission" date="2022-12" db="EMBL/GenBank/DDBJ databases">
        <title>Draft genome sequence of the thermophilic strain Brevibacillus thermoruber HT42, isolated from Los Humeros, Puebla, Mexico, with biotechnological potential.</title>
        <authorList>
            <person name="Lara Sanchez J."/>
            <person name="Solis Palacios R."/>
            <person name="Bustos Baena A.S."/>
            <person name="Ruz Baez A.E."/>
            <person name="Espinosa Luna G."/>
            <person name="Oliart Ros R.M."/>
        </authorList>
    </citation>
    <scope>NUCLEOTIDE SEQUENCE</scope>
    <source>
        <strain evidence="3">HT42</strain>
    </source>
</reference>
<comment type="caution">
    <text evidence="3">The sequence shown here is derived from an EMBL/GenBank/DDBJ whole genome shotgun (WGS) entry which is preliminary data.</text>
</comment>
<keyword evidence="1 3" id="KW-0489">Methyltransferase</keyword>
<accession>A0A9X3Z3I7</accession>
<dbReference type="Proteomes" id="UP001151071">
    <property type="component" value="Unassembled WGS sequence"/>
</dbReference>
<dbReference type="PANTHER" id="PTHR12049:SF7">
    <property type="entry name" value="PROTEIN ARGININE METHYLTRANSFERASE NDUFAF7, MITOCHONDRIAL"/>
    <property type="match status" value="1"/>
</dbReference>